<organism evidence="2 4">
    <name type="scientific">Dracunculus medinensis</name>
    <name type="common">Guinea worm</name>
    <dbReference type="NCBI Taxonomy" id="318479"/>
    <lineage>
        <taxon>Eukaryota</taxon>
        <taxon>Metazoa</taxon>
        <taxon>Ecdysozoa</taxon>
        <taxon>Nematoda</taxon>
        <taxon>Chromadorea</taxon>
        <taxon>Rhabditida</taxon>
        <taxon>Spirurina</taxon>
        <taxon>Dracunculoidea</taxon>
        <taxon>Dracunculidae</taxon>
        <taxon>Dracunculus</taxon>
    </lineage>
</organism>
<dbReference type="Proteomes" id="UP000038040">
    <property type="component" value="Unplaced"/>
</dbReference>
<accession>A0A0N4US89</accession>
<keyword evidence="3" id="KW-1185">Reference proteome</keyword>
<sequence>MNFNRDLNVGSVGYQWNLSCEYSDYSDYKVMPVFGIASQRRLYLTDK</sequence>
<dbReference type="EMBL" id="UYYG01000692">
    <property type="protein sequence ID" value="VDN54338.1"/>
    <property type="molecule type" value="Genomic_DNA"/>
</dbReference>
<reference evidence="1 3" key="2">
    <citation type="submission" date="2018-11" db="EMBL/GenBank/DDBJ databases">
        <authorList>
            <consortium name="Pathogen Informatics"/>
        </authorList>
    </citation>
    <scope>NUCLEOTIDE SEQUENCE [LARGE SCALE GENOMIC DNA]</scope>
</reference>
<proteinExistence type="predicted"/>
<dbReference type="AlphaFoldDB" id="A0A0N4US89"/>
<evidence type="ECO:0000313" key="3">
    <source>
        <dbReference type="Proteomes" id="UP000274756"/>
    </source>
</evidence>
<dbReference type="Proteomes" id="UP000274756">
    <property type="component" value="Unassembled WGS sequence"/>
</dbReference>
<evidence type="ECO:0000313" key="2">
    <source>
        <dbReference type="Proteomes" id="UP000038040"/>
    </source>
</evidence>
<dbReference type="WBParaSite" id="DME_0001092101-mRNA-1">
    <property type="protein sequence ID" value="DME_0001092101-mRNA-1"/>
    <property type="gene ID" value="DME_0001092101"/>
</dbReference>
<protein>
    <submittedName>
        <fullName evidence="4">Outer membrane insertion signal domain protein</fullName>
    </submittedName>
</protein>
<name>A0A0N4US89_DRAME</name>
<reference evidence="4" key="1">
    <citation type="submission" date="2017-02" db="UniProtKB">
        <authorList>
            <consortium name="WormBaseParasite"/>
        </authorList>
    </citation>
    <scope>IDENTIFICATION</scope>
</reference>
<evidence type="ECO:0000313" key="1">
    <source>
        <dbReference type="EMBL" id="VDN54338.1"/>
    </source>
</evidence>
<gene>
    <name evidence="1" type="ORF">DME_LOCUS4311</name>
</gene>
<evidence type="ECO:0000313" key="4">
    <source>
        <dbReference type="WBParaSite" id="DME_0001092101-mRNA-1"/>
    </source>
</evidence>